<accession>A0A1H7XMH8</accession>
<organism evidence="8 9">
    <name type="scientific">Syntrophus gentianae</name>
    <dbReference type="NCBI Taxonomy" id="43775"/>
    <lineage>
        <taxon>Bacteria</taxon>
        <taxon>Pseudomonadati</taxon>
        <taxon>Thermodesulfobacteriota</taxon>
        <taxon>Syntrophia</taxon>
        <taxon>Syntrophales</taxon>
        <taxon>Syntrophaceae</taxon>
        <taxon>Syntrophus</taxon>
    </lineage>
</organism>
<dbReference type="GO" id="GO:0008237">
    <property type="term" value="F:metallopeptidase activity"/>
    <property type="evidence" value="ECO:0007669"/>
    <property type="project" value="UniProtKB-KW"/>
</dbReference>
<evidence type="ECO:0000256" key="3">
    <source>
        <dbReference type="ARBA" id="ARBA00022801"/>
    </source>
</evidence>
<evidence type="ECO:0000256" key="2">
    <source>
        <dbReference type="ARBA" id="ARBA00022723"/>
    </source>
</evidence>
<evidence type="ECO:0000313" key="8">
    <source>
        <dbReference type="EMBL" id="SEM34428.1"/>
    </source>
</evidence>
<keyword evidence="3" id="KW-0378">Hydrolase</keyword>
<proteinExistence type="inferred from homology"/>
<evidence type="ECO:0000256" key="5">
    <source>
        <dbReference type="ARBA" id="ARBA00023049"/>
    </source>
</evidence>
<dbReference type="Proteomes" id="UP000198744">
    <property type="component" value="Unassembled WGS sequence"/>
</dbReference>
<dbReference type="InterPro" id="IPR001405">
    <property type="entry name" value="UPF0758"/>
</dbReference>
<dbReference type="PROSITE" id="PS01302">
    <property type="entry name" value="UPF0758"/>
    <property type="match status" value="1"/>
</dbReference>
<evidence type="ECO:0000256" key="1">
    <source>
        <dbReference type="ARBA" id="ARBA00022670"/>
    </source>
</evidence>
<reference evidence="8 9" key="1">
    <citation type="submission" date="2016-10" db="EMBL/GenBank/DDBJ databases">
        <authorList>
            <person name="de Groot N.N."/>
        </authorList>
    </citation>
    <scope>NUCLEOTIDE SEQUENCE [LARGE SCALE GENOMIC DNA]</scope>
    <source>
        <strain evidence="8 9">DSM 8423</strain>
    </source>
</reference>
<dbReference type="InterPro" id="IPR020891">
    <property type="entry name" value="UPF0758_CS"/>
</dbReference>
<dbReference type="STRING" id="43775.SAMN04489760_11127"/>
<dbReference type="PANTHER" id="PTHR30471">
    <property type="entry name" value="DNA REPAIR PROTEIN RADC"/>
    <property type="match status" value="1"/>
</dbReference>
<dbReference type="Gene3D" id="3.40.140.10">
    <property type="entry name" value="Cytidine Deaminase, domain 2"/>
    <property type="match status" value="1"/>
</dbReference>
<dbReference type="GO" id="GO:0046872">
    <property type="term" value="F:metal ion binding"/>
    <property type="evidence" value="ECO:0007669"/>
    <property type="project" value="UniProtKB-KW"/>
</dbReference>
<dbReference type="InterPro" id="IPR037518">
    <property type="entry name" value="MPN"/>
</dbReference>
<dbReference type="InterPro" id="IPR025657">
    <property type="entry name" value="RadC_JAB"/>
</dbReference>
<dbReference type="RefSeq" id="WP_093883371.1">
    <property type="nucleotide sequence ID" value="NZ_FOBS01000011.1"/>
</dbReference>
<dbReference type="Pfam" id="PF04002">
    <property type="entry name" value="RadC"/>
    <property type="match status" value="1"/>
</dbReference>
<comment type="similarity">
    <text evidence="6">Belongs to the UPF0758 family.</text>
</comment>
<evidence type="ECO:0000256" key="4">
    <source>
        <dbReference type="ARBA" id="ARBA00022833"/>
    </source>
</evidence>
<protein>
    <submittedName>
        <fullName evidence="8">DNA repair protein RadC</fullName>
    </submittedName>
</protein>
<dbReference type="AlphaFoldDB" id="A0A1H7XMH8"/>
<keyword evidence="4" id="KW-0862">Zinc</keyword>
<evidence type="ECO:0000313" key="9">
    <source>
        <dbReference type="Proteomes" id="UP000198744"/>
    </source>
</evidence>
<name>A0A1H7XMH8_9BACT</name>
<gene>
    <name evidence="8" type="ORF">SAMN04489760_11127</name>
</gene>
<evidence type="ECO:0000259" key="7">
    <source>
        <dbReference type="PROSITE" id="PS50249"/>
    </source>
</evidence>
<keyword evidence="1" id="KW-0645">Protease</keyword>
<keyword evidence="2" id="KW-0479">Metal-binding</keyword>
<dbReference type="NCBIfam" id="NF000642">
    <property type="entry name" value="PRK00024.1"/>
    <property type="match status" value="1"/>
</dbReference>
<keyword evidence="5" id="KW-0482">Metalloprotease</keyword>
<dbReference type="OrthoDB" id="9804482at2"/>
<dbReference type="SUPFAM" id="SSF47781">
    <property type="entry name" value="RuvA domain 2-like"/>
    <property type="match status" value="1"/>
</dbReference>
<dbReference type="PROSITE" id="PS50249">
    <property type="entry name" value="MPN"/>
    <property type="match status" value="1"/>
</dbReference>
<feature type="domain" description="MPN" evidence="7">
    <location>
        <begin position="108"/>
        <end position="230"/>
    </location>
</feature>
<evidence type="ECO:0000256" key="6">
    <source>
        <dbReference type="RuleBase" id="RU003797"/>
    </source>
</evidence>
<keyword evidence="9" id="KW-1185">Reference proteome</keyword>
<dbReference type="EMBL" id="FOBS01000011">
    <property type="protein sequence ID" value="SEM34428.1"/>
    <property type="molecule type" value="Genomic_DNA"/>
</dbReference>
<dbReference type="GO" id="GO:0006508">
    <property type="term" value="P:proteolysis"/>
    <property type="evidence" value="ECO:0007669"/>
    <property type="project" value="UniProtKB-KW"/>
</dbReference>
<dbReference type="InterPro" id="IPR010994">
    <property type="entry name" value="RuvA_2-like"/>
</dbReference>
<sequence length="234" mass="26548">MEPSSTPLPHYIGHRQRLKKKFFECGLQSFHDYEVVELLLSYAIPRRDLKILAKDLLGRFGSLKGILDADLKDLTQTRGISLHAAGLFKLVIEIGALYLQEKVREKPQITCTSELLDFCKTALGGLKDENFCVLYLDTQNRVIAFEILQKGIVNQAIVYPRQVLEKALLHKSSALILVHNHPSGFVKPSDADIRLTRTISETARLLDILVHDHLIIGENRFFSFREEGIMPLSQ</sequence>
<dbReference type="PANTHER" id="PTHR30471:SF3">
    <property type="entry name" value="UPF0758 PROTEIN YEES-RELATED"/>
    <property type="match status" value="1"/>
</dbReference>
<dbReference type="NCBIfam" id="TIGR00608">
    <property type="entry name" value="radc"/>
    <property type="match status" value="1"/>
</dbReference>
<dbReference type="CDD" id="cd08071">
    <property type="entry name" value="MPN_DUF2466"/>
    <property type="match status" value="1"/>
</dbReference>